<evidence type="ECO:0000256" key="1">
    <source>
        <dbReference type="ARBA" id="ARBA00022729"/>
    </source>
</evidence>
<dbReference type="InterPro" id="IPR000034">
    <property type="entry name" value="Laminin_IV"/>
</dbReference>
<evidence type="ECO:0000313" key="6">
    <source>
        <dbReference type="EMBL" id="BBO24396.1"/>
    </source>
</evidence>
<organism evidence="6 7">
    <name type="scientific">Candidatus Nitrosymbiomonas proteolyticus</name>
    <dbReference type="NCBI Taxonomy" id="2608984"/>
    <lineage>
        <taxon>Bacteria</taxon>
        <taxon>Bacillati</taxon>
        <taxon>Armatimonadota</taxon>
        <taxon>Armatimonadota incertae sedis</taxon>
        <taxon>Candidatus Nitrosymbiomonas</taxon>
    </lineage>
</organism>
<keyword evidence="1" id="KW-0732">Signal</keyword>
<protein>
    <recommendedName>
        <fullName evidence="5">Laminin IV type A domain-containing protein</fullName>
    </recommendedName>
</protein>
<keyword evidence="4" id="KW-0325">Glycoprotein</keyword>
<keyword evidence="2" id="KW-0677">Repeat</keyword>
<dbReference type="NCBIfam" id="TIGR02595">
    <property type="entry name" value="PEP_CTERM"/>
    <property type="match status" value="1"/>
</dbReference>
<dbReference type="Proteomes" id="UP000662873">
    <property type="component" value="Chromosome"/>
</dbReference>
<accession>A0A809S5X7</accession>
<dbReference type="AlphaFoldDB" id="A0A809S5X7"/>
<dbReference type="EMBL" id="AP021858">
    <property type="protein sequence ID" value="BBO24396.1"/>
    <property type="molecule type" value="Genomic_DNA"/>
</dbReference>
<dbReference type="InterPro" id="IPR013424">
    <property type="entry name" value="Ice-binding_C"/>
</dbReference>
<evidence type="ECO:0000256" key="2">
    <source>
        <dbReference type="ARBA" id="ARBA00022737"/>
    </source>
</evidence>
<evidence type="ECO:0000256" key="3">
    <source>
        <dbReference type="ARBA" id="ARBA00023157"/>
    </source>
</evidence>
<evidence type="ECO:0000256" key="4">
    <source>
        <dbReference type="ARBA" id="ARBA00023180"/>
    </source>
</evidence>
<sequence>MAAPSKFLGDWSGLSGFGKVSYDIKINVRPGDGQPNPFEMWLIGPGGSLRWTSPGVDTTTDWITIQAKLDPEDWTVDSGSFEGVLADVQQFRIRVRMFSNTDFSQVNGFDNVVVAVPEPTTSGVLAGAVGMFLRRRKR</sequence>
<feature type="domain" description="Laminin IV type A" evidence="5">
    <location>
        <begin position="3"/>
        <end position="126"/>
    </location>
</feature>
<reference evidence="6" key="1">
    <citation type="journal article" name="DNA Res.">
        <title>The physiological potential of anammox bacteria as revealed by their core genome structure.</title>
        <authorList>
            <person name="Okubo T."/>
            <person name="Toyoda A."/>
            <person name="Fukuhara K."/>
            <person name="Uchiyama I."/>
            <person name="Harigaya Y."/>
            <person name="Kuroiwa M."/>
            <person name="Suzuki T."/>
            <person name="Murakami Y."/>
            <person name="Suwa Y."/>
            <person name="Takami H."/>
        </authorList>
    </citation>
    <scope>NUCLEOTIDE SEQUENCE</scope>
    <source>
        <strain evidence="6">317325-2</strain>
    </source>
</reference>
<evidence type="ECO:0000259" key="5">
    <source>
        <dbReference type="Pfam" id="PF00052"/>
    </source>
</evidence>
<proteinExistence type="predicted"/>
<gene>
    <name evidence="6" type="ORF">NPRO_19910</name>
</gene>
<evidence type="ECO:0000313" key="7">
    <source>
        <dbReference type="Proteomes" id="UP000662873"/>
    </source>
</evidence>
<dbReference type="KEGG" id="npy:NPRO_19910"/>
<dbReference type="Pfam" id="PF00052">
    <property type="entry name" value="Laminin_B"/>
    <property type="match status" value="1"/>
</dbReference>
<keyword evidence="3" id="KW-1015">Disulfide bond</keyword>
<name>A0A809S5X7_9BACT</name>